<keyword evidence="3" id="KW-1185">Reference proteome</keyword>
<evidence type="ECO:0000256" key="1">
    <source>
        <dbReference type="SAM" id="SignalP"/>
    </source>
</evidence>
<evidence type="ECO:0000313" key="3">
    <source>
        <dbReference type="Proteomes" id="UP000231501"/>
    </source>
</evidence>
<dbReference type="EMBL" id="PEOG01000030">
    <property type="protein sequence ID" value="PIM52867.1"/>
    <property type="molecule type" value="Genomic_DNA"/>
</dbReference>
<feature type="chain" id="PRO_5013708356" description="Glycine zipper family protein" evidence="1">
    <location>
        <begin position="22"/>
        <end position="204"/>
    </location>
</feature>
<accession>A0A2G9C903</accession>
<name>A0A2G9C903_9BURK</name>
<keyword evidence="1" id="KW-0732">Signal</keyword>
<protein>
    <recommendedName>
        <fullName evidence="4">Glycine zipper family protein</fullName>
    </recommendedName>
</protein>
<dbReference type="Proteomes" id="UP000231501">
    <property type="component" value="Unassembled WGS sequence"/>
</dbReference>
<organism evidence="2 3">
    <name type="scientific">Roseateles chitinivorans</name>
    <dbReference type="NCBI Taxonomy" id="2917965"/>
    <lineage>
        <taxon>Bacteria</taxon>
        <taxon>Pseudomonadati</taxon>
        <taxon>Pseudomonadota</taxon>
        <taxon>Betaproteobacteria</taxon>
        <taxon>Burkholderiales</taxon>
        <taxon>Sphaerotilaceae</taxon>
        <taxon>Roseateles</taxon>
    </lineage>
</organism>
<gene>
    <name evidence="2" type="ORF">CS062_12750</name>
</gene>
<proteinExistence type="predicted"/>
<comment type="caution">
    <text evidence="2">The sequence shown here is derived from an EMBL/GenBank/DDBJ whole genome shotgun (WGS) entry which is preliminary data.</text>
</comment>
<dbReference type="AlphaFoldDB" id="A0A2G9C903"/>
<dbReference type="InterPro" id="IPR045398">
    <property type="entry name" value="DUF6515"/>
</dbReference>
<dbReference type="OrthoDB" id="196716at2"/>
<feature type="signal peptide" evidence="1">
    <location>
        <begin position="1"/>
        <end position="21"/>
    </location>
</feature>
<evidence type="ECO:0000313" key="2">
    <source>
        <dbReference type="EMBL" id="PIM52867.1"/>
    </source>
</evidence>
<evidence type="ECO:0008006" key="4">
    <source>
        <dbReference type="Google" id="ProtNLM"/>
    </source>
</evidence>
<dbReference type="Pfam" id="PF20125">
    <property type="entry name" value="DUF6515"/>
    <property type="match status" value="1"/>
</dbReference>
<sequence length="204" mass="21989">MSKLRWLIPVALALSAGMASAQHHGGGTRVDIGLRFDSRYHHDHYYPAPGYVARGLPGGAVFVGNRYWYHGGVWYQPWGPSFRVIAPPIGFVVPVLPSAYVTLRIGGLPYYYANGAYYTVATGGPGYVVVAPPPGADTATPAPVAPPRPDPIIYPRHGQSAAQTEADRQDCNRWATSQPAAMNDAGVFNRAVEACMDGRGYSMR</sequence>
<reference evidence="2 3" key="1">
    <citation type="submission" date="2017-11" db="EMBL/GenBank/DDBJ databases">
        <title>Draft genome sequence of Mitsuaria sp. HWN-4.</title>
        <authorList>
            <person name="Gundlapally S.R."/>
        </authorList>
    </citation>
    <scope>NUCLEOTIDE SEQUENCE [LARGE SCALE GENOMIC DNA]</scope>
    <source>
        <strain evidence="2 3">HWN-4</strain>
    </source>
</reference>
<dbReference type="RefSeq" id="WP_099862015.1">
    <property type="nucleotide sequence ID" value="NZ_PEOG01000030.1"/>
</dbReference>